<dbReference type="Proteomes" id="UP000282125">
    <property type="component" value="Unassembled WGS sequence"/>
</dbReference>
<dbReference type="EMBL" id="RRAZ01000005">
    <property type="protein sequence ID" value="RRH76956.1"/>
    <property type="molecule type" value="Genomic_DNA"/>
</dbReference>
<protein>
    <submittedName>
        <fullName evidence="2">Outer membrane lipid asymmetry maintenance protein MlaD</fullName>
    </submittedName>
</protein>
<sequence>MSEGSKAEVAVGAAVLAVAAGFLIYAAQVTGLGPSGGAYELRAQFRSIEGVRAGTDVRIAGVKVGTVTSTSLDPQSFMAEARFTVRDGVEIPEDSTVMISSEGLLGGNFVEISPGGSPDVLPPGAEVEDTQGAVGLISLLMKFVGGDKKDEAE</sequence>
<reference evidence="2 3" key="1">
    <citation type="submission" date="2018-11" db="EMBL/GenBank/DDBJ databases">
        <title>Gemmobacter sp. nov., YIM 102744-1 draft genome.</title>
        <authorList>
            <person name="Li G."/>
            <person name="Jiang Y."/>
        </authorList>
    </citation>
    <scope>NUCLEOTIDE SEQUENCE [LARGE SCALE GENOMIC DNA]</scope>
    <source>
        <strain evidence="2 3">YIM 102744-1</strain>
    </source>
</reference>
<evidence type="ECO:0000313" key="2">
    <source>
        <dbReference type="EMBL" id="RRH76956.1"/>
    </source>
</evidence>
<dbReference type="RefSeq" id="WP_124963901.1">
    <property type="nucleotide sequence ID" value="NZ_RRAZ01000005.1"/>
</dbReference>
<dbReference type="InterPro" id="IPR052336">
    <property type="entry name" value="MlaD_Phospholipid_Transporter"/>
</dbReference>
<dbReference type="InterPro" id="IPR003399">
    <property type="entry name" value="Mce/MlaD"/>
</dbReference>
<evidence type="ECO:0000313" key="3">
    <source>
        <dbReference type="Proteomes" id="UP000282125"/>
    </source>
</evidence>
<keyword evidence="3" id="KW-1185">Reference proteome</keyword>
<gene>
    <name evidence="2" type="primary">mlaD</name>
    <name evidence="2" type="ORF">EG244_04955</name>
</gene>
<dbReference type="OrthoDB" id="7164001at2"/>
<evidence type="ECO:0000259" key="1">
    <source>
        <dbReference type="Pfam" id="PF02470"/>
    </source>
</evidence>
<dbReference type="PANTHER" id="PTHR33371">
    <property type="entry name" value="INTERMEMBRANE PHOSPHOLIPID TRANSPORT SYSTEM BINDING PROTEIN MLAD-RELATED"/>
    <property type="match status" value="1"/>
</dbReference>
<proteinExistence type="predicted"/>
<dbReference type="GO" id="GO:0015914">
    <property type="term" value="P:phospholipid transport"/>
    <property type="evidence" value="ECO:0007669"/>
    <property type="project" value="InterPro"/>
</dbReference>
<name>A0A3P3DTE8_9RHOB</name>
<feature type="domain" description="Mce/MlaD" evidence="1">
    <location>
        <begin position="38"/>
        <end position="115"/>
    </location>
</feature>
<dbReference type="AlphaFoldDB" id="A0A3P3DTE8"/>
<dbReference type="PANTHER" id="PTHR33371:SF4">
    <property type="entry name" value="INTERMEMBRANE PHOSPHOLIPID TRANSPORT SYSTEM BINDING PROTEIN MLAD"/>
    <property type="match status" value="1"/>
</dbReference>
<dbReference type="Pfam" id="PF02470">
    <property type="entry name" value="MlaD"/>
    <property type="match status" value="1"/>
</dbReference>
<comment type="caution">
    <text evidence="2">The sequence shown here is derived from an EMBL/GenBank/DDBJ whole genome shotgun (WGS) entry which is preliminary data.</text>
</comment>
<accession>A0A3P3DTE8</accession>
<dbReference type="NCBIfam" id="TIGR04430">
    <property type="entry name" value="OM_asym_MlaD"/>
    <property type="match status" value="1"/>
</dbReference>
<dbReference type="InterPro" id="IPR030970">
    <property type="entry name" value="ABC_MlaD"/>
</dbReference>
<organism evidence="2 3">
    <name type="scientific">Falsigemmobacter faecalis</name>
    <dbReference type="NCBI Taxonomy" id="2488730"/>
    <lineage>
        <taxon>Bacteria</taxon>
        <taxon>Pseudomonadati</taxon>
        <taxon>Pseudomonadota</taxon>
        <taxon>Alphaproteobacteria</taxon>
        <taxon>Rhodobacterales</taxon>
        <taxon>Paracoccaceae</taxon>
        <taxon>Falsigemmobacter</taxon>
    </lineage>
</organism>